<evidence type="ECO:0000256" key="5">
    <source>
        <dbReference type="ARBA" id="ARBA00022833"/>
    </source>
</evidence>
<evidence type="ECO:0000256" key="3">
    <source>
        <dbReference type="ARBA" id="ARBA00022737"/>
    </source>
</evidence>
<organism evidence="9 10">
    <name type="scientific">Fusarium euwallaceae</name>
    <dbReference type="NCBI Taxonomy" id="1147111"/>
    <lineage>
        <taxon>Eukaryota</taxon>
        <taxon>Fungi</taxon>
        <taxon>Dikarya</taxon>
        <taxon>Ascomycota</taxon>
        <taxon>Pezizomycotina</taxon>
        <taxon>Sordariomycetes</taxon>
        <taxon>Hypocreomycetidae</taxon>
        <taxon>Hypocreales</taxon>
        <taxon>Nectriaceae</taxon>
        <taxon>Fusarium</taxon>
        <taxon>Fusarium solani species complex</taxon>
    </lineage>
</organism>
<keyword evidence="10" id="KW-1185">Reference proteome</keyword>
<dbReference type="EMBL" id="MIKF01000060">
    <property type="protein sequence ID" value="RTE80214.1"/>
    <property type="molecule type" value="Genomic_DNA"/>
</dbReference>
<gene>
    <name evidence="9" type="ORF">BHE90_005272</name>
</gene>
<dbReference type="PANTHER" id="PTHR40626:SF7">
    <property type="entry name" value="TRANSCRIPTION FACTOR, PUTATIVE (AFU_ORTHOLOGUE AFUA_1G04110)-RELATED"/>
    <property type="match status" value="1"/>
</dbReference>
<proteinExistence type="predicted"/>
<comment type="caution">
    <text evidence="9">The sequence shown here is derived from an EMBL/GenBank/DDBJ whole genome shotgun (WGS) entry which is preliminary data.</text>
</comment>
<feature type="region of interest" description="Disordered" evidence="7">
    <location>
        <begin position="113"/>
        <end position="153"/>
    </location>
</feature>
<dbReference type="InterPro" id="IPR051059">
    <property type="entry name" value="VerF-like"/>
</dbReference>
<dbReference type="PANTHER" id="PTHR40626">
    <property type="entry name" value="MIP31509P"/>
    <property type="match status" value="1"/>
</dbReference>
<dbReference type="GO" id="GO:0005634">
    <property type="term" value="C:nucleus"/>
    <property type="evidence" value="ECO:0007669"/>
    <property type="project" value="UniProtKB-SubCell"/>
</dbReference>
<dbReference type="Proteomes" id="UP000287124">
    <property type="component" value="Unassembled WGS sequence"/>
</dbReference>
<feature type="compositionally biased region" description="Low complexity" evidence="7">
    <location>
        <begin position="43"/>
        <end position="58"/>
    </location>
</feature>
<protein>
    <recommendedName>
        <fullName evidence="8">Xylanolytic transcriptional activator regulatory domain-containing protein</fullName>
    </recommendedName>
</protein>
<keyword evidence="2" id="KW-0479">Metal-binding</keyword>
<reference evidence="9 10" key="1">
    <citation type="submission" date="2017-06" db="EMBL/GenBank/DDBJ databases">
        <title>Comparative genomic analysis of Ambrosia Fusariam Clade fungi.</title>
        <authorList>
            <person name="Stajich J.E."/>
            <person name="Carrillo J."/>
            <person name="Kijimoto T."/>
            <person name="Eskalen A."/>
            <person name="O'Donnell K."/>
            <person name="Kasson M."/>
        </authorList>
    </citation>
    <scope>NUCLEOTIDE SEQUENCE [LARGE SCALE GENOMIC DNA]</scope>
    <source>
        <strain evidence="9 10">UCR1854</strain>
    </source>
</reference>
<dbReference type="CDD" id="cd12148">
    <property type="entry name" value="fungal_TF_MHR"/>
    <property type="match status" value="1"/>
</dbReference>
<dbReference type="GO" id="GO:0008270">
    <property type="term" value="F:zinc ion binding"/>
    <property type="evidence" value="ECO:0007669"/>
    <property type="project" value="UniProtKB-KW"/>
</dbReference>
<keyword evidence="6" id="KW-0539">Nucleus</keyword>
<keyword evidence="3" id="KW-0677">Repeat</keyword>
<evidence type="ECO:0000313" key="10">
    <source>
        <dbReference type="Proteomes" id="UP000287124"/>
    </source>
</evidence>
<comment type="subcellular location">
    <subcellularLocation>
        <location evidence="1">Nucleus</location>
    </subcellularLocation>
</comment>
<keyword evidence="5" id="KW-0862">Zinc</keyword>
<dbReference type="GO" id="GO:0000981">
    <property type="term" value="F:DNA-binding transcription factor activity, RNA polymerase II-specific"/>
    <property type="evidence" value="ECO:0007669"/>
    <property type="project" value="InterPro"/>
</dbReference>
<dbReference type="Pfam" id="PF04082">
    <property type="entry name" value="Fungal_trans"/>
    <property type="match status" value="1"/>
</dbReference>
<dbReference type="GO" id="GO:0000785">
    <property type="term" value="C:chromatin"/>
    <property type="evidence" value="ECO:0007669"/>
    <property type="project" value="TreeGrafter"/>
</dbReference>
<feature type="domain" description="Xylanolytic transcriptional activator regulatory" evidence="8">
    <location>
        <begin position="406"/>
        <end position="624"/>
    </location>
</feature>
<evidence type="ECO:0000313" key="9">
    <source>
        <dbReference type="EMBL" id="RTE80214.1"/>
    </source>
</evidence>
<accession>A0A430LWY4</accession>
<dbReference type="GO" id="GO:0000978">
    <property type="term" value="F:RNA polymerase II cis-regulatory region sequence-specific DNA binding"/>
    <property type="evidence" value="ECO:0007669"/>
    <property type="project" value="InterPro"/>
</dbReference>
<evidence type="ECO:0000256" key="4">
    <source>
        <dbReference type="ARBA" id="ARBA00022771"/>
    </source>
</evidence>
<evidence type="ECO:0000256" key="1">
    <source>
        <dbReference type="ARBA" id="ARBA00004123"/>
    </source>
</evidence>
<name>A0A430LWY4_9HYPO</name>
<dbReference type="GO" id="GO:0006351">
    <property type="term" value="P:DNA-templated transcription"/>
    <property type="evidence" value="ECO:0007669"/>
    <property type="project" value="InterPro"/>
</dbReference>
<evidence type="ECO:0000256" key="2">
    <source>
        <dbReference type="ARBA" id="ARBA00022723"/>
    </source>
</evidence>
<evidence type="ECO:0000256" key="7">
    <source>
        <dbReference type="SAM" id="MobiDB-lite"/>
    </source>
</evidence>
<evidence type="ECO:0000256" key="6">
    <source>
        <dbReference type="ARBA" id="ARBA00023242"/>
    </source>
</evidence>
<dbReference type="InterPro" id="IPR007219">
    <property type="entry name" value="XnlR_reg_dom"/>
</dbReference>
<dbReference type="AlphaFoldDB" id="A0A430LWY4"/>
<keyword evidence="4" id="KW-0863">Zinc-finger</keyword>
<sequence length="900" mass="98559">MSEMPQEILERNASKSTRVRSQERQHDPGSPTGNTVVVWPLGSASSPSRSSRHSPQPSGVDEAPAGTNNAVNNAVVSSIDALDPDIVIPNAQEIPVAPNPESSAQADLGSLDQQTTSLTPSHGVRQSEKSPLSHEIQNPATLGRSKLTPRVGQEDGEMQALFSFSYPMPPISENSIAGHEISNSLAHSQAEPDALMSNNVDSAAHLSFPEETQPATTFRRDSLHGHDTSALSDQGLGNLLGQYADRTWPPAEPDWLPGLDAELTMPNLDWHSWGNNPLLSFDVTAPLDHPIKRRRKTASFTSEIPDERFAEMAQLWPKRGDQPWQLMQTLWSDSVSHRCSNIFSDTEHADNSYVAAGPKSAEGRLDDQRRISMSQEYGVECPSVVIPAQKGLKIRFPTLDMLEICIEIYFHRFHPLMPFVHKPTFSPKHSPNMIVFPICLIGLFHLDPARTRGFVARHLSKVMGNCNTILSKPWSRSDSRSLLAVLASSTLALSCAAALEERVHSEQTHALYSKVLSVAQQNGLFEAGKGQPLASVLPQGRSDDLAWKAWARVESTKRLVACLIMVDSFFSSGMRSHPIIRLDTMRFYTPCSTALFEAPDAIRWAQLDSTGQCMKPSMLNLRPNQISLPADVPSSSIGLYSLLSAVWLRLTDVKYRLSLQDPTPTILIPGELYQKDEAGALLVPLLRDIYTAYKADLVRSNPNNVLFWHVMCISITTNMDILEIAAGREGIHAGKEALERIAGWAQSPSARRACLHAAHIYAAMSRRKVSDGTTFLSEDAIFNAALVLGLYLLVGPDSLQEGGKTEPFELLDDVDWGELAEEGFAGYMSSSSNIAKSSPAVRFVSMGGPVSFSSMALPGGLNSARRVLVDFVSLLEEVGKWKAGKLCHILRLMSDSVTDL</sequence>
<feature type="region of interest" description="Disordered" evidence="7">
    <location>
        <begin position="1"/>
        <end position="71"/>
    </location>
</feature>
<evidence type="ECO:0000259" key="8">
    <source>
        <dbReference type="Pfam" id="PF04082"/>
    </source>
</evidence>